<feature type="signal peptide" evidence="3">
    <location>
        <begin position="1"/>
        <end position="27"/>
    </location>
</feature>
<sequence length="114" mass="12726">MAANSHLRIIVVCCLSLILSNFIFAMAEVKAKPAAIRGDEIESTSKVKRRPWSFTLSDSILTCNMVLGLAEGDTCYNLMQKFGMSSDYFYSINPNIDCDNLFEGQWICVSGQQQ</sequence>
<organism evidence="5 6">
    <name type="scientific">Cinchona calisaya</name>
    <dbReference type="NCBI Taxonomy" id="153742"/>
    <lineage>
        <taxon>Eukaryota</taxon>
        <taxon>Viridiplantae</taxon>
        <taxon>Streptophyta</taxon>
        <taxon>Embryophyta</taxon>
        <taxon>Tracheophyta</taxon>
        <taxon>Spermatophyta</taxon>
        <taxon>Magnoliopsida</taxon>
        <taxon>eudicotyledons</taxon>
        <taxon>Gunneridae</taxon>
        <taxon>Pentapetalae</taxon>
        <taxon>asterids</taxon>
        <taxon>lamiids</taxon>
        <taxon>Gentianales</taxon>
        <taxon>Rubiaceae</taxon>
        <taxon>Cinchonoideae</taxon>
        <taxon>Cinchoneae</taxon>
        <taxon>Cinchona</taxon>
    </lineage>
</organism>
<keyword evidence="1" id="KW-0147">Chitin-binding</keyword>
<dbReference type="EMBL" id="JBJUIK010000007">
    <property type="protein sequence ID" value="KAL3522161.1"/>
    <property type="molecule type" value="Genomic_DNA"/>
</dbReference>
<comment type="caution">
    <text evidence="5">The sequence shown here is derived from an EMBL/GenBank/DDBJ whole genome shotgun (WGS) entry which is preliminary data.</text>
</comment>
<feature type="chain" id="PRO_5044859968" description="LysM domain-containing protein" evidence="3">
    <location>
        <begin position="28"/>
        <end position="114"/>
    </location>
</feature>
<proteinExistence type="predicted"/>
<accession>A0ABD2ZTK1</accession>
<dbReference type="SMART" id="SM00257">
    <property type="entry name" value="LysM"/>
    <property type="match status" value="1"/>
</dbReference>
<dbReference type="InterPro" id="IPR018392">
    <property type="entry name" value="LysM"/>
</dbReference>
<dbReference type="CDD" id="cd00118">
    <property type="entry name" value="LysM"/>
    <property type="match status" value="1"/>
</dbReference>
<evidence type="ECO:0000256" key="3">
    <source>
        <dbReference type="SAM" id="SignalP"/>
    </source>
</evidence>
<dbReference type="Pfam" id="PF01476">
    <property type="entry name" value="LysM"/>
    <property type="match status" value="1"/>
</dbReference>
<reference evidence="5 6" key="1">
    <citation type="submission" date="2024-11" db="EMBL/GenBank/DDBJ databases">
        <title>A near-complete genome assembly of Cinchona calisaya.</title>
        <authorList>
            <person name="Lian D.C."/>
            <person name="Zhao X.W."/>
            <person name="Wei L."/>
        </authorList>
    </citation>
    <scope>NUCLEOTIDE SEQUENCE [LARGE SCALE GENOMIC DNA]</scope>
    <source>
        <tissue evidence="5">Nenye</tissue>
    </source>
</reference>
<dbReference type="Gene3D" id="3.10.350.10">
    <property type="entry name" value="LysM domain"/>
    <property type="match status" value="1"/>
</dbReference>
<evidence type="ECO:0000256" key="2">
    <source>
        <dbReference type="ARBA" id="ARBA00023026"/>
    </source>
</evidence>
<protein>
    <recommendedName>
        <fullName evidence="4">LysM domain-containing protein</fullName>
    </recommendedName>
</protein>
<name>A0ABD2ZTK1_9GENT</name>
<dbReference type="SUPFAM" id="SSF54106">
    <property type="entry name" value="LysM domain"/>
    <property type="match status" value="1"/>
</dbReference>
<evidence type="ECO:0000256" key="1">
    <source>
        <dbReference type="ARBA" id="ARBA00022669"/>
    </source>
</evidence>
<dbReference type="InterPro" id="IPR052210">
    <property type="entry name" value="LysM1-like"/>
</dbReference>
<dbReference type="InterPro" id="IPR036779">
    <property type="entry name" value="LysM_dom_sf"/>
</dbReference>
<dbReference type="PANTHER" id="PTHR34997">
    <property type="entry name" value="AM15"/>
    <property type="match status" value="1"/>
</dbReference>
<evidence type="ECO:0000259" key="4">
    <source>
        <dbReference type="PROSITE" id="PS51782"/>
    </source>
</evidence>
<keyword evidence="2" id="KW-0843">Virulence</keyword>
<evidence type="ECO:0000313" key="5">
    <source>
        <dbReference type="EMBL" id="KAL3522161.1"/>
    </source>
</evidence>
<keyword evidence="3" id="KW-0732">Signal</keyword>
<keyword evidence="6" id="KW-1185">Reference proteome</keyword>
<dbReference type="PANTHER" id="PTHR34997:SF1">
    <property type="entry name" value="PEPTIDOGLYCAN-BINDING LYSIN DOMAIN"/>
    <property type="match status" value="1"/>
</dbReference>
<dbReference type="Proteomes" id="UP001630127">
    <property type="component" value="Unassembled WGS sequence"/>
</dbReference>
<gene>
    <name evidence="5" type="ORF">ACH5RR_014995</name>
</gene>
<evidence type="ECO:0000313" key="6">
    <source>
        <dbReference type="Proteomes" id="UP001630127"/>
    </source>
</evidence>
<dbReference type="PROSITE" id="PS51782">
    <property type="entry name" value="LYSM"/>
    <property type="match status" value="1"/>
</dbReference>
<dbReference type="AlphaFoldDB" id="A0ABD2ZTK1"/>
<feature type="domain" description="LysM" evidence="4">
    <location>
        <begin position="65"/>
        <end position="109"/>
    </location>
</feature>
<dbReference type="GO" id="GO:0008061">
    <property type="term" value="F:chitin binding"/>
    <property type="evidence" value="ECO:0007669"/>
    <property type="project" value="UniProtKB-KW"/>
</dbReference>